<dbReference type="SUPFAM" id="SSF57184">
    <property type="entry name" value="Growth factor receptor domain"/>
    <property type="match status" value="1"/>
</dbReference>
<dbReference type="InterPro" id="IPR009030">
    <property type="entry name" value="Growth_fac_rcpt_cys_sf"/>
</dbReference>
<accession>A0ABD2NDE7</accession>
<name>A0ABD2NDE7_9CUCU</name>
<proteinExistence type="predicted"/>
<dbReference type="Proteomes" id="UP001516400">
    <property type="component" value="Unassembled WGS sequence"/>
</dbReference>
<feature type="transmembrane region" description="Helical" evidence="1">
    <location>
        <begin position="107"/>
        <end position="128"/>
    </location>
</feature>
<evidence type="ECO:0000313" key="3">
    <source>
        <dbReference type="Proteomes" id="UP001516400"/>
    </source>
</evidence>
<sequence>MCTCLEFYEKNEKNPFFCELRNSTTKCESKYFFDPSWKKCRPHCPESCKDGYCKDPNVCICNEGFIMKEGACISLMKNKLNQSTNNINTNVISKSGSILTSTGGEKYIFFGLGIFVGSIVFLIPFVVYKIIKTRRNFGSSPILNALDEFYSSDPVAYVEVVNASETLSSSGTSTSSSSKRSLLNSCRSKASTLRSEEMSL</sequence>
<gene>
    <name evidence="2" type="ORF">HHI36_012061</name>
</gene>
<protein>
    <submittedName>
        <fullName evidence="2">Uncharacterized protein</fullName>
    </submittedName>
</protein>
<reference evidence="2 3" key="1">
    <citation type="journal article" date="2021" name="BMC Biol.">
        <title>Horizontally acquired antibacterial genes associated with adaptive radiation of ladybird beetles.</title>
        <authorList>
            <person name="Li H.S."/>
            <person name="Tang X.F."/>
            <person name="Huang Y.H."/>
            <person name="Xu Z.Y."/>
            <person name="Chen M.L."/>
            <person name="Du X.Y."/>
            <person name="Qiu B.Y."/>
            <person name="Chen P.T."/>
            <person name="Zhang W."/>
            <person name="Slipinski A."/>
            <person name="Escalona H.E."/>
            <person name="Waterhouse R.M."/>
            <person name="Zwick A."/>
            <person name="Pang H."/>
        </authorList>
    </citation>
    <scope>NUCLEOTIDE SEQUENCE [LARGE SCALE GENOMIC DNA]</scope>
    <source>
        <strain evidence="2">SYSU2018</strain>
    </source>
</reference>
<keyword evidence="3" id="KW-1185">Reference proteome</keyword>
<dbReference type="AlphaFoldDB" id="A0ABD2NDE7"/>
<keyword evidence="1" id="KW-0472">Membrane</keyword>
<evidence type="ECO:0000256" key="1">
    <source>
        <dbReference type="SAM" id="Phobius"/>
    </source>
</evidence>
<organism evidence="2 3">
    <name type="scientific">Cryptolaemus montrouzieri</name>
    <dbReference type="NCBI Taxonomy" id="559131"/>
    <lineage>
        <taxon>Eukaryota</taxon>
        <taxon>Metazoa</taxon>
        <taxon>Ecdysozoa</taxon>
        <taxon>Arthropoda</taxon>
        <taxon>Hexapoda</taxon>
        <taxon>Insecta</taxon>
        <taxon>Pterygota</taxon>
        <taxon>Neoptera</taxon>
        <taxon>Endopterygota</taxon>
        <taxon>Coleoptera</taxon>
        <taxon>Polyphaga</taxon>
        <taxon>Cucujiformia</taxon>
        <taxon>Coccinelloidea</taxon>
        <taxon>Coccinellidae</taxon>
        <taxon>Scymninae</taxon>
        <taxon>Scymnini</taxon>
        <taxon>Cryptolaemus</taxon>
    </lineage>
</organism>
<dbReference type="EMBL" id="JABFTP020000103">
    <property type="protein sequence ID" value="KAL3276691.1"/>
    <property type="molecule type" value="Genomic_DNA"/>
</dbReference>
<comment type="caution">
    <text evidence="2">The sequence shown here is derived from an EMBL/GenBank/DDBJ whole genome shotgun (WGS) entry which is preliminary data.</text>
</comment>
<dbReference type="Gene3D" id="2.10.25.10">
    <property type="entry name" value="Laminin"/>
    <property type="match status" value="1"/>
</dbReference>
<evidence type="ECO:0000313" key="2">
    <source>
        <dbReference type="EMBL" id="KAL3276691.1"/>
    </source>
</evidence>
<keyword evidence="1" id="KW-1133">Transmembrane helix</keyword>
<keyword evidence="1" id="KW-0812">Transmembrane</keyword>